<dbReference type="CTD" id="20322614"/>
<dbReference type="AlphaFoldDB" id="A0A074ZK65"/>
<dbReference type="Proteomes" id="UP000054324">
    <property type="component" value="Unassembled WGS sequence"/>
</dbReference>
<reference evidence="2 4" key="1">
    <citation type="submission" date="2013-11" db="EMBL/GenBank/DDBJ databases">
        <title>Opisthorchis viverrini - life in the bile duct.</title>
        <authorList>
            <person name="Young N.D."/>
            <person name="Nagarajan N."/>
            <person name="Lin S.J."/>
            <person name="Korhonen P.K."/>
            <person name="Jex A.R."/>
            <person name="Hall R.S."/>
            <person name="Safavi-Hemami H."/>
            <person name="Kaewkong W."/>
            <person name="Bertrand D."/>
            <person name="Gao S."/>
            <person name="Seet Q."/>
            <person name="Wongkham S."/>
            <person name="Teh B.T."/>
            <person name="Wongkham C."/>
            <person name="Intapan P.M."/>
            <person name="Maleewong W."/>
            <person name="Yang X."/>
            <person name="Hu M."/>
            <person name="Wang Z."/>
            <person name="Hofmann A."/>
            <person name="Sternberg P.W."/>
            <person name="Tan P."/>
            <person name="Wang J."/>
            <person name="Gasser R.B."/>
        </authorList>
    </citation>
    <scope>NUCLEOTIDE SEQUENCE [LARGE SCALE GENOMIC DNA]</scope>
</reference>
<evidence type="ECO:0000313" key="4">
    <source>
        <dbReference type="Proteomes" id="UP000054324"/>
    </source>
</evidence>
<keyword evidence="4" id="KW-1185">Reference proteome</keyword>
<accession>A0A074ZK65</accession>
<dbReference type="KEGG" id="ovi:T265_08435"/>
<dbReference type="EMBL" id="KL596837">
    <property type="protein sequence ID" value="KER23746.1"/>
    <property type="molecule type" value="Genomic_DNA"/>
</dbReference>
<evidence type="ECO:0000313" key="2">
    <source>
        <dbReference type="EMBL" id="KER23745.1"/>
    </source>
</evidence>
<sequence length="67" mass="7432">MTACGVAKCAVDRQMGISDFTEYRLGSDVWNLGRACQPTVSEIFKSKVDLNPSSPPRHNSRDLKLPH</sequence>
<proteinExistence type="predicted"/>
<dbReference type="CTD" id="20322615"/>
<evidence type="ECO:0000256" key="1">
    <source>
        <dbReference type="SAM" id="MobiDB-lite"/>
    </source>
</evidence>
<feature type="region of interest" description="Disordered" evidence="1">
    <location>
        <begin position="47"/>
        <end position="67"/>
    </location>
</feature>
<gene>
    <name evidence="2" type="ORF">T265_08435</name>
    <name evidence="3" type="ORF">T265_08436</name>
</gene>
<dbReference type="KEGG" id="ovi:T265_08436"/>
<dbReference type="RefSeq" id="XP_009172500.1">
    <property type="nucleotide sequence ID" value="XM_009174236.1"/>
</dbReference>
<organism evidence="2 4">
    <name type="scientific">Opisthorchis viverrini</name>
    <name type="common">Southeast Asian liver fluke</name>
    <dbReference type="NCBI Taxonomy" id="6198"/>
    <lineage>
        <taxon>Eukaryota</taxon>
        <taxon>Metazoa</taxon>
        <taxon>Spiralia</taxon>
        <taxon>Lophotrochozoa</taxon>
        <taxon>Platyhelminthes</taxon>
        <taxon>Trematoda</taxon>
        <taxon>Digenea</taxon>
        <taxon>Opisthorchiida</taxon>
        <taxon>Opisthorchiata</taxon>
        <taxon>Opisthorchiidae</taxon>
        <taxon>Opisthorchis</taxon>
    </lineage>
</organism>
<dbReference type="RefSeq" id="XP_009172501.1">
    <property type="nucleotide sequence ID" value="XM_009174237.1"/>
</dbReference>
<dbReference type="GeneID" id="20322614"/>
<name>A0A074ZK65_OPIVI</name>
<evidence type="ECO:0000313" key="3">
    <source>
        <dbReference type="EMBL" id="KER23746.1"/>
    </source>
</evidence>
<dbReference type="GeneID" id="20322615"/>
<protein>
    <submittedName>
        <fullName evidence="2">Uncharacterized protein</fullName>
    </submittedName>
</protein>
<dbReference type="EMBL" id="KL596837">
    <property type="protein sequence ID" value="KER23745.1"/>
    <property type="molecule type" value="Genomic_DNA"/>
</dbReference>